<dbReference type="EC" id="2.7.13.3" evidence="2"/>
<feature type="domain" description="Histidine kinase" evidence="12">
    <location>
        <begin position="404"/>
        <end position="595"/>
    </location>
</feature>
<keyword evidence="4" id="KW-0808">Transferase</keyword>
<dbReference type="GO" id="GO:0046983">
    <property type="term" value="F:protein dimerization activity"/>
    <property type="evidence" value="ECO:0007669"/>
    <property type="project" value="InterPro"/>
</dbReference>
<dbReference type="InterPro" id="IPR011712">
    <property type="entry name" value="Sig_transdc_His_kin_sub3_dim/P"/>
</dbReference>
<dbReference type="SMART" id="SM00028">
    <property type="entry name" value="TPR"/>
    <property type="match status" value="3"/>
</dbReference>
<keyword evidence="5" id="KW-0547">Nucleotide-binding</keyword>
<dbReference type="Pfam" id="PF02518">
    <property type="entry name" value="HATPase_c"/>
    <property type="match status" value="1"/>
</dbReference>
<keyword evidence="7" id="KW-0067">ATP-binding</keyword>
<dbReference type="PROSITE" id="PS50005">
    <property type="entry name" value="TPR"/>
    <property type="match status" value="2"/>
</dbReference>
<dbReference type="PANTHER" id="PTHR24421:SF10">
    <property type="entry name" value="NITRATE_NITRITE SENSOR PROTEIN NARQ"/>
    <property type="match status" value="1"/>
</dbReference>
<dbReference type="RefSeq" id="WP_242178185.1">
    <property type="nucleotide sequence ID" value="NZ_JAKQYM010000004.1"/>
</dbReference>
<evidence type="ECO:0000256" key="11">
    <source>
        <dbReference type="SAM" id="SignalP"/>
    </source>
</evidence>
<organism evidence="13 14">
    <name type="scientific">Polaribacter marinus</name>
    <dbReference type="NCBI Taxonomy" id="2916838"/>
    <lineage>
        <taxon>Bacteria</taxon>
        <taxon>Pseudomonadati</taxon>
        <taxon>Bacteroidota</taxon>
        <taxon>Flavobacteriia</taxon>
        <taxon>Flavobacteriales</taxon>
        <taxon>Flavobacteriaceae</taxon>
    </lineage>
</organism>
<evidence type="ECO:0000256" key="3">
    <source>
        <dbReference type="ARBA" id="ARBA00022553"/>
    </source>
</evidence>
<comment type="catalytic activity">
    <reaction evidence="1">
        <text>ATP + protein L-histidine = ADP + protein N-phospho-L-histidine.</text>
        <dbReference type="EC" id="2.7.13.3"/>
    </reaction>
</comment>
<evidence type="ECO:0000313" key="14">
    <source>
        <dbReference type="Proteomes" id="UP001139369"/>
    </source>
</evidence>
<evidence type="ECO:0000256" key="6">
    <source>
        <dbReference type="ARBA" id="ARBA00022777"/>
    </source>
</evidence>
<dbReference type="CDD" id="cd16917">
    <property type="entry name" value="HATPase_UhpB-NarQ-NarX-like"/>
    <property type="match status" value="1"/>
</dbReference>
<keyword evidence="10" id="KW-0472">Membrane</keyword>
<feature type="signal peptide" evidence="11">
    <location>
        <begin position="1"/>
        <end position="20"/>
    </location>
</feature>
<evidence type="ECO:0000256" key="9">
    <source>
        <dbReference type="PROSITE-ProRule" id="PRU00339"/>
    </source>
</evidence>
<dbReference type="Gene3D" id="3.30.565.10">
    <property type="entry name" value="Histidine kinase-like ATPase, C-terminal domain"/>
    <property type="match status" value="1"/>
</dbReference>
<dbReference type="GO" id="GO:0000155">
    <property type="term" value="F:phosphorelay sensor kinase activity"/>
    <property type="evidence" value="ECO:0007669"/>
    <property type="project" value="InterPro"/>
</dbReference>
<sequence>MKFKILFISTNLLFCFNLYSAINKEAVNKTASLFVIQDSTIYKKLFFLKQKSEQDSILKTLEIGLKLADESLIEGKVDVSIEANSIIAEAYTKSGNYKKAISYYRKVLKLIQEYELVDNALENSGIDLIKNKVTLQLGSTYQNLSLKEKSIIYKDSSLYFYNKIIYNKSITNNVELLRLKAKAYSNLSGIFSADKKYELAESYANSAIKIHRKQNNKLSEAAAMSNLANVYIYLEDYKRAKEIYKEALSLIEHDKSNLATKFKEALYENIAYSMYKLKDYKAYEVQTISYDLKDSLRDKEVRGMIEKLAFQYDYNKGKALGKKEEENKRLKDQRAFWIFGIGSFMVVLSLLYWLNIFKLKQKNLKLKLSQSELIQNQNIEKIKSDSQVRILNATIDGKETERKQIAETLHDSVSALLSSANLHLQATRKQFNGETPIEIDKTQQIITEASQKIRDLSHTLVSSVLLKFGLNYAIKDMAEKYSNSQIKIETEITDIRRYHQNFEIKVYNIIQEFVNNILKHSNAKNATITLSEEEHKLSFVIVDDGVGFDKSKIRNKDGLGINQIEARIQMMKGKLSIKSSKNKGTRIEVELPILEKELFNHA</sequence>
<dbReference type="Proteomes" id="UP001139369">
    <property type="component" value="Unassembled WGS sequence"/>
</dbReference>
<feature type="repeat" description="TPR" evidence="9">
    <location>
        <begin position="81"/>
        <end position="114"/>
    </location>
</feature>
<dbReference type="EMBL" id="JAKQYM010000004">
    <property type="protein sequence ID" value="MCI2229057.1"/>
    <property type="molecule type" value="Genomic_DNA"/>
</dbReference>
<dbReference type="SMART" id="SM00387">
    <property type="entry name" value="HATPase_c"/>
    <property type="match status" value="1"/>
</dbReference>
<dbReference type="InterPro" id="IPR019734">
    <property type="entry name" value="TPR_rpt"/>
</dbReference>
<feature type="transmembrane region" description="Helical" evidence="10">
    <location>
        <begin position="335"/>
        <end position="357"/>
    </location>
</feature>
<dbReference type="GO" id="GO:0005524">
    <property type="term" value="F:ATP binding"/>
    <property type="evidence" value="ECO:0007669"/>
    <property type="project" value="UniProtKB-KW"/>
</dbReference>
<evidence type="ECO:0000256" key="1">
    <source>
        <dbReference type="ARBA" id="ARBA00000085"/>
    </source>
</evidence>
<dbReference type="SUPFAM" id="SSF48452">
    <property type="entry name" value="TPR-like"/>
    <property type="match status" value="1"/>
</dbReference>
<evidence type="ECO:0000256" key="10">
    <source>
        <dbReference type="SAM" id="Phobius"/>
    </source>
</evidence>
<gene>
    <name evidence="13" type="ORF">MC378_07750</name>
</gene>
<protein>
    <recommendedName>
        <fullName evidence="2">histidine kinase</fullName>
        <ecNumber evidence="2">2.7.13.3</ecNumber>
    </recommendedName>
</protein>
<dbReference type="InterPro" id="IPR005467">
    <property type="entry name" value="His_kinase_dom"/>
</dbReference>
<keyword evidence="8" id="KW-0902">Two-component regulatory system</keyword>
<keyword evidence="14" id="KW-1185">Reference proteome</keyword>
<feature type="chain" id="PRO_5040931439" description="histidine kinase" evidence="11">
    <location>
        <begin position="21"/>
        <end position="602"/>
    </location>
</feature>
<dbReference type="Pfam" id="PF13424">
    <property type="entry name" value="TPR_12"/>
    <property type="match status" value="1"/>
</dbReference>
<keyword evidence="9" id="KW-0802">TPR repeat</keyword>
<dbReference type="SUPFAM" id="SSF55874">
    <property type="entry name" value="ATPase domain of HSP90 chaperone/DNA topoisomerase II/histidine kinase"/>
    <property type="match status" value="1"/>
</dbReference>
<evidence type="ECO:0000259" key="12">
    <source>
        <dbReference type="PROSITE" id="PS50109"/>
    </source>
</evidence>
<name>A0A9X1VQ47_9FLAO</name>
<dbReference type="AlphaFoldDB" id="A0A9X1VQ47"/>
<keyword evidence="10" id="KW-1133">Transmembrane helix</keyword>
<accession>A0A9X1VQ47</accession>
<dbReference type="InterPro" id="IPR050482">
    <property type="entry name" value="Sensor_HK_TwoCompSys"/>
</dbReference>
<evidence type="ECO:0000256" key="8">
    <source>
        <dbReference type="ARBA" id="ARBA00023012"/>
    </source>
</evidence>
<dbReference type="Gene3D" id="1.20.5.1930">
    <property type="match status" value="1"/>
</dbReference>
<feature type="repeat" description="TPR" evidence="9">
    <location>
        <begin position="221"/>
        <end position="254"/>
    </location>
</feature>
<evidence type="ECO:0000256" key="5">
    <source>
        <dbReference type="ARBA" id="ARBA00022741"/>
    </source>
</evidence>
<comment type="caution">
    <text evidence="13">The sequence shown here is derived from an EMBL/GenBank/DDBJ whole genome shotgun (WGS) entry which is preliminary data.</text>
</comment>
<dbReference type="GO" id="GO:0016020">
    <property type="term" value="C:membrane"/>
    <property type="evidence" value="ECO:0007669"/>
    <property type="project" value="InterPro"/>
</dbReference>
<evidence type="ECO:0000256" key="2">
    <source>
        <dbReference type="ARBA" id="ARBA00012438"/>
    </source>
</evidence>
<evidence type="ECO:0000313" key="13">
    <source>
        <dbReference type="EMBL" id="MCI2229057.1"/>
    </source>
</evidence>
<dbReference type="Gene3D" id="1.25.40.10">
    <property type="entry name" value="Tetratricopeptide repeat domain"/>
    <property type="match status" value="1"/>
</dbReference>
<dbReference type="InterPro" id="IPR003594">
    <property type="entry name" value="HATPase_dom"/>
</dbReference>
<dbReference type="Pfam" id="PF07730">
    <property type="entry name" value="HisKA_3"/>
    <property type="match status" value="1"/>
</dbReference>
<keyword evidence="11" id="KW-0732">Signal</keyword>
<dbReference type="InterPro" id="IPR036890">
    <property type="entry name" value="HATPase_C_sf"/>
</dbReference>
<dbReference type="PROSITE" id="PS50109">
    <property type="entry name" value="HIS_KIN"/>
    <property type="match status" value="1"/>
</dbReference>
<dbReference type="PANTHER" id="PTHR24421">
    <property type="entry name" value="NITRATE/NITRITE SENSOR PROTEIN NARX-RELATED"/>
    <property type="match status" value="1"/>
</dbReference>
<evidence type="ECO:0000256" key="4">
    <source>
        <dbReference type="ARBA" id="ARBA00022679"/>
    </source>
</evidence>
<dbReference type="InterPro" id="IPR011990">
    <property type="entry name" value="TPR-like_helical_dom_sf"/>
</dbReference>
<keyword evidence="6" id="KW-0418">Kinase</keyword>
<keyword evidence="3" id="KW-0597">Phosphoprotein</keyword>
<dbReference type="Pfam" id="PF13181">
    <property type="entry name" value="TPR_8"/>
    <property type="match status" value="1"/>
</dbReference>
<reference evidence="13" key="1">
    <citation type="submission" date="2022-02" db="EMBL/GenBank/DDBJ databases">
        <title>Polaribacter sp. MSW13, isolated from seawater.</title>
        <authorList>
            <person name="Kristyanto S."/>
            <person name="Jung J."/>
            <person name="Jeon C.O."/>
        </authorList>
    </citation>
    <scope>NUCLEOTIDE SEQUENCE</scope>
    <source>
        <strain evidence="13">MSW13</strain>
    </source>
</reference>
<proteinExistence type="predicted"/>
<keyword evidence="10" id="KW-0812">Transmembrane</keyword>
<evidence type="ECO:0000256" key="7">
    <source>
        <dbReference type="ARBA" id="ARBA00022840"/>
    </source>
</evidence>